<dbReference type="GO" id="GO:0005886">
    <property type="term" value="C:plasma membrane"/>
    <property type="evidence" value="ECO:0007669"/>
    <property type="project" value="TreeGrafter"/>
</dbReference>
<dbReference type="InterPro" id="IPR003599">
    <property type="entry name" value="Ig_sub"/>
</dbReference>
<dbReference type="PROSITE" id="PS50835">
    <property type="entry name" value="IG_LIKE"/>
    <property type="match status" value="10"/>
</dbReference>
<dbReference type="InterPro" id="IPR036179">
    <property type="entry name" value="Ig-like_dom_sf"/>
</dbReference>
<dbReference type="InterPro" id="IPR003598">
    <property type="entry name" value="Ig_sub2"/>
</dbReference>
<evidence type="ECO:0000256" key="4">
    <source>
        <dbReference type="ARBA" id="ARBA00022737"/>
    </source>
</evidence>
<evidence type="ECO:0000256" key="8">
    <source>
        <dbReference type="ARBA" id="ARBA00023157"/>
    </source>
</evidence>
<keyword evidence="5" id="KW-0130">Cell adhesion</keyword>
<keyword evidence="10" id="KW-0393">Immunoglobulin domain</keyword>
<dbReference type="SMART" id="SM00409">
    <property type="entry name" value="IG"/>
    <property type="match status" value="9"/>
</dbReference>
<feature type="domain" description="Ig-like" evidence="11">
    <location>
        <begin position="125"/>
        <end position="209"/>
    </location>
</feature>
<dbReference type="GO" id="GO:0098609">
    <property type="term" value="P:cell-cell adhesion"/>
    <property type="evidence" value="ECO:0007669"/>
    <property type="project" value="TreeGrafter"/>
</dbReference>
<dbReference type="EMBL" id="OE840057">
    <property type="protein sequence ID" value="CAD7589389.1"/>
    <property type="molecule type" value="Genomic_DNA"/>
</dbReference>
<keyword evidence="7" id="KW-0472">Membrane</keyword>
<feature type="domain" description="Ig-like" evidence="11">
    <location>
        <begin position="403"/>
        <end position="496"/>
    </location>
</feature>
<feature type="domain" description="Ig-like" evidence="11">
    <location>
        <begin position="313"/>
        <end position="397"/>
    </location>
</feature>
<dbReference type="FunFam" id="2.60.40.10:FF:000017">
    <property type="entry name" value="Down syndrome cell adhesion molecule b"/>
    <property type="match status" value="1"/>
</dbReference>
<dbReference type="GO" id="GO:0050839">
    <property type="term" value="F:cell adhesion molecule binding"/>
    <property type="evidence" value="ECO:0007669"/>
    <property type="project" value="TreeGrafter"/>
</dbReference>
<evidence type="ECO:0000256" key="1">
    <source>
        <dbReference type="ARBA" id="ARBA00004479"/>
    </source>
</evidence>
<dbReference type="InterPro" id="IPR051275">
    <property type="entry name" value="Cell_adhesion_signaling"/>
</dbReference>
<evidence type="ECO:0000313" key="12">
    <source>
        <dbReference type="EMBL" id="CAD7589389.1"/>
    </source>
</evidence>
<name>A0A7R9PJH2_TIMGE</name>
<dbReference type="CDD" id="cd00096">
    <property type="entry name" value="Ig"/>
    <property type="match status" value="1"/>
</dbReference>
<organism evidence="12">
    <name type="scientific">Timema genevievae</name>
    <name type="common">Walking stick</name>
    <dbReference type="NCBI Taxonomy" id="629358"/>
    <lineage>
        <taxon>Eukaryota</taxon>
        <taxon>Metazoa</taxon>
        <taxon>Ecdysozoa</taxon>
        <taxon>Arthropoda</taxon>
        <taxon>Hexapoda</taxon>
        <taxon>Insecta</taxon>
        <taxon>Pterygota</taxon>
        <taxon>Neoptera</taxon>
        <taxon>Polyneoptera</taxon>
        <taxon>Phasmatodea</taxon>
        <taxon>Timematodea</taxon>
        <taxon>Timematoidea</taxon>
        <taxon>Timematidae</taxon>
        <taxon>Timema</taxon>
    </lineage>
</organism>
<comment type="subcellular location">
    <subcellularLocation>
        <location evidence="1">Membrane</location>
        <topology evidence="1">Single-pass type I membrane protein</topology>
    </subcellularLocation>
</comment>
<reference evidence="12" key="1">
    <citation type="submission" date="2020-11" db="EMBL/GenBank/DDBJ databases">
        <authorList>
            <person name="Tran Van P."/>
        </authorList>
    </citation>
    <scope>NUCLEOTIDE SEQUENCE</scope>
</reference>
<feature type="domain" description="Ig-like" evidence="11">
    <location>
        <begin position="592"/>
        <end position="680"/>
    </location>
</feature>
<dbReference type="InterPro" id="IPR013783">
    <property type="entry name" value="Ig-like_fold"/>
</dbReference>
<evidence type="ECO:0000256" key="10">
    <source>
        <dbReference type="ARBA" id="ARBA00023319"/>
    </source>
</evidence>
<keyword evidence="9" id="KW-0325">Glycoprotein</keyword>
<sequence>MIVASSSVGPTFLKEPPARIDFANDTGARVDCSAGGSPPPNISWQLGDGKSVVGIPQTTELLSNGSLLFLPFRPSGYRHDVHAATYRCVAANSVGRILSRDVRVRAVVLQYYEVQVYYNKNVVRGNTAVLKCTIPSFVREYITVTSWVQDSSFNIYPSTKGDGKYHMLPSGELLIRRVDESDKYRSYQCRAVNRLTGASLLSVGTARFSVTDSRVVSTPRPIDKQVSIHARKDQTVVLPCFAEGNPPPTYKWFRQDRHQLRVITETDDRMFVVGECLAILHVDEGDAGRWVCVANNTAGVERIDLTLQVTSSISIMIQPSGQLTVDVGGRAEMQCIVTGSLVHTSSPTWLKDGHVIGPVGTSLERLILENVQRDDAGMYQCIIRGEDDSAQSSVQLQLGAAHPQLLYKFINQTLQPGPPVSIKCIATGNPTPHIIWHLDGFPLPQNERFVIGQYVTLHGDVISHVNISNVQVEDGGIYQCTASNRVGEISHSADMRVYGLPFIRPMPNISAVAGEPLYIACPVAGYPIELIIWEKDSHRLPTNRRQHVFPNGTLLLENVQKDADRGEYRCRASNNQGQSASQMLPLNVIVPPRIAPFSFQTDLHLGDRAGVQCFVTKGDLPLKIEWHKDGAPIEADVEVRQLGEHISSLSIETLRPHHAGIYKCQASNSAAQDSHSSRLLVNVPPRIGPFTFGELIEGVRTQVQCVIQAGDPPLTLKWLKDDEILPLELGIQVTQDAYSSTLAIPRVSRMHAGNYTCIAGNPAAKTASVTAQLVVSVPPRWVAEPRDHKVSRDETVMFHCQAEGFPNPTLIWRKIIGRHPSEYQDVTVRSRGLQLFSNGTLYIRQALPEHQGQYLCEATNGVGAGLSALVTLTVHVPPMFEVKSTQSTVRRGASQTLQCQAHGDGPMSIVWQREDMRLPAQLKPRYDVKETTIKGGFLSELHISNTVKSDSGTFNCIAKNPFGRSERTVHLQVQGGDFVGPINDGPISKAQERIVAERPPSTGCHYGILDICHARLRSSMKALLIFFLHVRRLSIQKSIWAL</sequence>
<dbReference type="CDD" id="cd20958">
    <property type="entry name" value="IgI_5_Dscam"/>
    <property type="match status" value="1"/>
</dbReference>
<dbReference type="GO" id="GO:0048812">
    <property type="term" value="P:neuron projection morphogenesis"/>
    <property type="evidence" value="ECO:0007669"/>
    <property type="project" value="UniProtKB-ARBA"/>
</dbReference>
<dbReference type="Pfam" id="PF13927">
    <property type="entry name" value="Ig_3"/>
    <property type="match status" value="6"/>
</dbReference>
<dbReference type="SMART" id="SM00408">
    <property type="entry name" value="IGc2"/>
    <property type="match status" value="9"/>
</dbReference>
<evidence type="ECO:0000256" key="3">
    <source>
        <dbReference type="ARBA" id="ARBA00022729"/>
    </source>
</evidence>
<keyword evidence="3" id="KW-0732">Signal</keyword>
<dbReference type="PANTHER" id="PTHR11640">
    <property type="entry name" value="NEPHRIN"/>
    <property type="match status" value="1"/>
</dbReference>
<feature type="domain" description="Ig-like" evidence="11">
    <location>
        <begin position="877"/>
        <end position="974"/>
    </location>
</feature>
<dbReference type="CDD" id="cd20956">
    <property type="entry name" value="IgI_4_Dscam"/>
    <property type="match status" value="1"/>
</dbReference>
<feature type="domain" description="Ig-like" evidence="11">
    <location>
        <begin position="219"/>
        <end position="308"/>
    </location>
</feature>
<feature type="domain" description="Ig-like" evidence="11">
    <location>
        <begin position="501"/>
        <end position="587"/>
    </location>
</feature>
<keyword evidence="8" id="KW-1015">Disulfide bond</keyword>
<feature type="domain" description="Ig-like" evidence="11">
    <location>
        <begin position="685"/>
        <end position="770"/>
    </location>
</feature>
<dbReference type="InterPro" id="IPR013098">
    <property type="entry name" value="Ig_I-set"/>
</dbReference>
<dbReference type="Gene3D" id="2.60.40.10">
    <property type="entry name" value="Immunoglobulins"/>
    <property type="match status" value="10"/>
</dbReference>
<evidence type="ECO:0000256" key="9">
    <source>
        <dbReference type="ARBA" id="ARBA00023180"/>
    </source>
</evidence>
<dbReference type="Pfam" id="PF07679">
    <property type="entry name" value="I-set"/>
    <property type="match status" value="2"/>
</dbReference>
<evidence type="ECO:0000256" key="5">
    <source>
        <dbReference type="ARBA" id="ARBA00022889"/>
    </source>
</evidence>
<dbReference type="PANTHER" id="PTHR11640:SF158">
    <property type="entry name" value="V-SET AND IMMUNOGLOBULIN DOMAIN-CONTAINING PROTEIN 10-LIKE 2"/>
    <property type="match status" value="1"/>
</dbReference>
<evidence type="ECO:0000256" key="2">
    <source>
        <dbReference type="ARBA" id="ARBA00022692"/>
    </source>
</evidence>
<dbReference type="FunFam" id="2.60.40.10:FF:000104">
    <property type="entry name" value="Down syndrome cell adhesion molecule b"/>
    <property type="match status" value="1"/>
</dbReference>
<protein>
    <recommendedName>
        <fullName evidence="11">Ig-like domain-containing protein</fullName>
    </recommendedName>
</protein>
<dbReference type="GO" id="GO:0005911">
    <property type="term" value="C:cell-cell junction"/>
    <property type="evidence" value="ECO:0007669"/>
    <property type="project" value="TreeGrafter"/>
</dbReference>
<gene>
    <name evidence="12" type="ORF">TGEB3V08_LOCUS3349</name>
</gene>
<evidence type="ECO:0000259" key="11">
    <source>
        <dbReference type="PROSITE" id="PS50835"/>
    </source>
</evidence>
<dbReference type="FunFam" id="2.60.40.10:FF:000333">
    <property type="entry name" value="Down syndrome cell adhesion molecule"/>
    <property type="match status" value="2"/>
</dbReference>
<proteinExistence type="predicted"/>
<feature type="domain" description="Ig-like" evidence="11">
    <location>
        <begin position="779"/>
        <end position="873"/>
    </location>
</feature>
<dbReference type="AlphaFoldDB" id="A0A7R9PJH2"/>
<accession>A0A7R9PJH2</accession>
<dbReference type="FunFam" id="2.60.40.10:FF:000719">
    <property type="entry name" value="nephrin isoform X1"/>
    <property type="match status" value="1"/>
</dbReference>
<feature type="domain" description="Ig-like" evidence="11">
    <location>
        <begin position="10"/>
        <end position="99"/>
    </location>
</feature>
<keyword evidence="2" id="KW-0812">Transmembrane</keyword>
<evidence type="ECO:0000256" key="7">
    <source>
        <dbReference type="ARBA" id="ARBA00023136"/>
    </source>
</evidence>
<dbReference type="SUPFAM" id="SSF48726">
    <property type="entry name" value="Immunoglobulin"/>
    <property type="match status" value="10"/>
</dbReference>
<keyword evidence="6" id="KW-1133">Transmembrane helix</keyword>
<keyword evidence="4" id="KW-0677">Repeat</keyword>
<evidence type="ECO:0000256" key="6">
    <source>
        <dbReference type="ARBA" id="ARBA00022989"/>
    </source>
</evidence>
<dbReference type="InterPro" id="IPR007110">
    <property type="entry name" value="Ig-like_dom"/>
</dbReference>